<reference evidence="2" key="1">
    <citation type="submission" date="2017-09" db="EMBL/GenBank/DDBJ databases">
        <title>Depth-based differentiation of microbial function through sediment-hosted aquifers and enrichment of novel symbionts in the deep terrestrial subsurface.</title>
        <authorList>
            <person name="Probst A.J."/>
            <person name="Ladd B."/>
            <person name="Jarett J.K."/>
            <person name="Geller-Mcgrath D.E."/>
            <person name="Sieber C.M.K."/>
            <person name="Emerson J.B."/>
            <person name="Anantharaman K."/>
            <person name="Thomas B.C."/>
            <person name="Malmstrom R."/>
            <person name="Stieglmeier M."/>
            <person name="Klingl A."/>
            <person name="Woyke T."/>
            <person name="Ryan C.M."/>
            <person name="Banfield J.F."/>
        </authorList>
    </citation>
    <scope>NUCLEOTIDE SEQUENCE [LARGE SCALE GENOMIC DNA]</scope>
</reference>
<dbReference type="AlphaFoldDB" id="A0A2M6WDV2"/>
<organism evidence="1 2">
    <name type="scientific">Candidatus Kaiserbacteria bacterium CG10_big_fil_rev_8_21_14_0_10_49_17</name>
    <dbReference type="NCBI Taxonomy" id="1974609"/>
    <lineage>
        <taxon>Bacteria</taxon>
        <taxon>Candidatus Kaiseribacteriota</taxon>
    </lineage>
</organism>
<feature type="non-terminal residue" evidence="1">
    <location>
        <position position="1"/>
    </location>
</feature>
<accession>A0A2M6WDV2</accession>
<comment type="caution">
    <text evidence="1">The sequence shown here is derived from an EMBL/GenBank/DDBJ whole genome shotgun (WGS) entry which is preliminary data.</text>
</comment>
<name>A0A2M6WDV2_9BACT</name>
<sequence>VGRLISYGANATTPGGLQLIGQENDGGGTLYYLVGQASTGNVGIGVTDPDTRLEVFETVAGAQLKVSYDATRYANFQVDSAGDLIVDAQGGDVRLNDENLFVCAGGSCPAGTPSANGTLVVETALGIGMSTPGSVISEKLNVQGHIYATGVAYATAFHDQGNGTYVLDPANTGNSLIVAGSGGFGTTTPTEQLSVANNIYVGNNAATGLGQATSTFQGDIKILGKLDVGTIDPVYTIDGTKYATYGHSTIGIKEEVVVTLNIGAYNEETGKYERNVAFSELSKGSDLWLFYQITEFGKDWKDLVVTLTPGFDGRVFYEKEPATNTLRIASDKAGEVSVRLIANRFDYKRWPNLRPDQDSDFTHFDISTKPKAQPTSFVETAQ</sequence>
<proteinExistence type="predicted"/>
<evidence type="ECO:0000313" key="2">
    <source>
        <dbReference type="Proteomes" id="UP000228809"/>
    </source>
</evidence>
<dbReference type="Proteomes" id="UP000228809">
    <property type="component" value="Unassembled WGS sequence"/>
</dbReference>
<protein>
    <submittedName>
        <fullName evidence="1">Uncharacterized protein</fullName>
    </submittedName>
</protein>
<gene>
    <name evidence="1" type="ORF">COU17_02945</name>
</gene>
<evidence type="ECO:0000313" key="1">
    <source>
        <dbReference type="EMBL" id="PIT90980.1"/>
    </source>
</evidence>
<dbReference type="EMBL" id="PFBJ01000017">
    <property type="protein sequence ID" value="PIT90980.1"/>
    <property type="molecule type" value="Genomic_DNA"/>
</dbReference>